<proteinExistence type="predicted"/>
<gene>
    <name evidence="3" type="ORF">ENS59_04710</name>
</gene>
<evidence type="ECO:0000256" key="1">
    <source>
        <dbReference type="ARBA" id="ARBA00022612"/>
    </source>
</evidence>
<keyword evidence="1" id="KW-1188">Viral release from host cell</keyword>
<dbReference type="Gene3D" id="3.40.50.300">
    <property type="entry name" value="P-loop containing nucleotide triphosphate hydrolases"/>
    <property type="match status" value="1"/>
</dbReference>
<dbReference type="InterPro" id="IPR027417">
    <property type="entry name" value="P-loop_NTPase"/>
</dbReference>
<organism evidence="3">
    <name type="scientific">Gracilinema caldarium</name>
    <dbReference type="NCBI Taxonomy" id="215591"/>
    <lineage>
        <taxon>Bacteria</taxon>
        <taxon>Pseudomonadati</taxon>
        <taxon>Spirochaetota</taxon>
        <taxon>Spirochaetia</taxon>
        <taxon>Spirochaetales</taxon>
        <taxon>Breznakiellaceae</taxon>
        <taxon>Gracilinema</taxon>
    </lineage>
</organism>
<reference evidence="3" key="1">
    <citation type="journal article" date="2020" name="mSystems">
        <title>Genome- and Community-Level Interaction Insights into Carbon Utilization and Element Cycling Functions of Hydrothermarchaeota in Hydrothermal Sediment.</title>
        <authorList>
            <person name="Zhou Z."/>
            <person name="Liu Y."/>
            <person name="Xu W."/>
            <person name="Pan J."/>
            <person name="Luo Z.H."/>
            <person name="Li M."/>
        </authorList>
    </citation>
    <scope>NUCLEOTIDE SEQUENCE [LARGE SCALE GENOMIC DNA]</scope>
    <source>
        <strain evidence="3">SpSt-503</strain>
    </source>
</reference>
<comment type="caution">
    <text evidence="3">The sequence shown here is derived from an EMBL/GenBank/DDBJ whole genome shotgun (WGS) entry which is preliminary data.</text>
</comment>
<dbReference type="NCBIfam" id="TIGR01630">
    <property type="entry name" value="psiM2_ORF9"/>
    <property type="match status" value="1"/>
</dbReference>
<evidence type="ECO:0000259" key="2">
    <source>
        <dbReference type="Pfam" id="PF17289"/>
    </source>
</evidence>
<name>A0A7C3I321_9SPIR</name>
<dbReference type="InterPro" id="IPR035421">
    <property type="entry name" value="Terminase_6C"/>
</dbReference>
<dbReference type="InterPro" id="IPR006517">
    <property type="entry name" value="Phage_terminase_lsu-like_C"/>
</dbReference>
<dbReference type="Gene3D" id="3.30.420.240">
    <property type="match status" value="1"/>
</dbReference>
<dbReference type="EMBL" id="DSVL01000144">
    <property type="protein sequence ID" value="HFH28798.1"/>
    <property type="molecule type" value="Genomic_DNA"/>
</dbReference>
<feature type="domain" description="Terminase large subunit gp17-like C-terminal" evidence="2">
    <location>
        <begin position="340"/>
        <end position="483"/>
    </location>
</feature>
<sequence>MSRVVDSLVGKTEDIKLERERARRIERAGKDFGFFCRTYLSDYFYTAPAEYQRNLYEVADTRSLSQSLVDRIKPFVREKYWSLLRPTEHLAGALFIEPREHGKTVRWSFAYPLWQVLTGRSRYVLLIGASQTAAQENLINIRTELEENEQILADFGDLRGDRWSDARIELANGSCIQAKGSGASMRGTRFRQYRPDLIILDDILKDDAVESPTTRSKIHRWLKRVVFNLGKTAFIVWVNTIFHSDDPASRLLHELEEGTLKRWAAVRLSVFKPDGTPLWPENWSAELLEEKRQTLGSDVFSTEYENEPLSDEERIIKHEWIQAHIYVPAELPAGLRYFAGVDPAAGKHDHTAIVSVGVDRAGIIWEVDSWAATCSEDETVTQLITKHKRFKYALIAWEEVSFTNIYARYVMRMAAAENVYLPIKTVKAGTESKVLRVRSLSPLIENGLIRLRDRGNRELIEELTSFPKGRFDDLPDALAYAVHIITRAADTPQVVPIRRMAPTIAQQTLRGYKR</sequence>
<dbReference type="AlphaFoldDB" id="A0A7C3I321"/>
<evidence type="ECO:0000313" key="3">
    <source>
        <dbReference type="EMBL" id="HFH28798.1"/>
    </source>
</evidence>
<dbReference type="Pfam" id="PF17289">
    <property type="entry name" value="Terminase_6C"/>
    <property type="match status" value="1"/>
</dbReference>
<protein>
    <recommendedName>
        <fullName evidence="2">Terminase large subunit gp17-like C-terminal domain-containing protein</fullName>
    </recommendedName>
</protein>
<accession>A0A7C3I321</accession>